<keyword evidence="2" id="KW-1133">Transmembrane helix</keyword>
<name>A0A6A4VNM9_AMPAM</name>
<dbReference type="PANTHER" id="PTHR39948">
    <property type="entry name" value="GEO11419P1"/>
    <property type="match status" value="1"/>
</dbReference>
<sequence length="151" mass="16213">MVRKTPAAARFQPLDGETTVIGQINRYSGASMARTSHSDFSLQYGSQDVSSKKQLNRSGQLTQMARGEGAGEGQGAGAGRDDGGAIWSLVWLIILILVSFFIAGFCAGWYIIFSIFTPCIEQLKPVTDILLVGVNFPHMCSQNILSGKPIG</sequence>
<keyword evidence="4" id="KW-1185">Reference proteome</keyword>
<proteinExistence type="predicted"/>
<dbReference type="PANTHER" id="PTHR39948:SF1">
    <property type="entry name" value="GEO11419P1"/>
    <property type="match status" value="1"/>
</dbReference>
<accession>A0A6A4VNM9</accession>
<comment type="caution">
    <text evidence="3">The sequence shown here is derived from an EMBL/GenBank/DDBJ whole genome shotgun (WGS) entry which is preliminary data.</text>
</comment>
<feature type="region of interest" description="Disordered" evidence="1">
    <location>
        <begin position="53"/>
        <end position="77"/>
    </location>
</feature>
<reference evidence="3 4" key="1">
    <citation type="submission" date="2019-07" db="EMBL/GenBank/DDBJ databases">
        <title>Draft genome assembly of a fouling barnacle, Amphibalanus amphitrite (Darwin, 1854): The first reference genome for Thecostraca.</title>
        <authorList>
            <person name="Kim W."/>
        </authorList>
    </citation>
    <scope>NUCLEOTIDE SEQUENCE [LARGE SCALE GENOMIC DNA]</scope>
    <source>
        <strain evidence="3">SNU_AA5</strain>
        <tissue evidence="3">Soma without cirri and trophi</tissue>
    </source>
</reference>
<evidence type="ECO:0000256" key="1">
    <source>
        <dbReference type="SAM" id="MobiDB-lite"/>
    </source>
</evidence>
<dbReference type="Proteomes" id="UP000440578">
    <property type="component" value="Unassembled WGS sequence"/>
</dbReference>
<evidence type="ECO:0000313" key="3">
    <source>
        <dbReference type="EMBL" id="KAF0295253.1"/>
    </source>
</evidence>
<evidence type="ECO:0000313" key="4">
    <source>
        <dbReference type="Proteomes" id="UP000440578"/>
    </source>
</evidence>
<evidence type="ECO:0000256" key="2">
    <source>
        <dbReference type="SAM" id="Phobius"/>
    </source>
</evidence>
<keyword evidence="2" id="KW-0472">Membrane</keyword>
<keyword evidence="2" id="KW-0812">Transmembrane</keyword>
<protein>
    <submittedName>
        <fullName evidence="3">Uncharacterized protein</fullName>
    </submittedName>
</protein>
<organism evidence="3 4">
    <name type="scientific">Amphibalanus amphitrite</name>
    <name type="common">Striped barnacle</name>
    <name type="synonym">Balanus amphitrite</name>
    <dbReference type="NCBI Taxonomy" id="1232801"/>
    <lineage>
        <taxon>Eukaryota</taxon>
        <taxon>Metazoa</taxon>
        <taxon>Ecdysozoa</taxon>
        <taxon>Arthropoda</taxon>
        <taxon>Crustacea</taxon>
        <taxon>Multicrustacea</taxon>
        <taxon>Cirripedia</taxon>
        <taxon>Thoracica</taxon>
        <taxon>Thoracicalcarea</taxon>
        <taxon>Balanomorpha</taxon>
        <taxon>Balanoidea</taxon>
        <taxon>Balanidae</taxon>
        <taxon>Amphibalaninae</taxon>
        <taxon>Amphibalanus</taxon>
    </lineage>
</organism>
<feature type="compositionally biased region" description="Polar residues" evidence="1">
    <location>
        <begin position="53"/>
        <end position="63"/>
    </location>
</feature>
<dbReference type="EMBL" id="VIIS01001630">
    <property type="protein sequence ID" value="KAF0295253.1"/>
    <property type="molecule type" value="Genomic_DNA"/>
</dbReference>
<gene>
    <name evidence="3" type="ORF">FJT64_007181</name>
</gene>
<feature type="compositionally biased region" description="Gly residues" evidence="1">
    <location>
        <begin position="68"/>
        <end position="77"/>
    </location>
</feature>
<dbReference type="AlphaFoldDB" id="A0A6A4VNM9"/>
<feature type="transmembrane region" description="Helical" evidence="2">
    <location>
        <begin position="89"/>
        <end position="112"/>
    </location>
</feature>